<dbReference type="GO" id="GO:0016020">
    <property type="term" value="C:membrane"/>
    <property type="evidence" value="ECO:0007669"/>
    <property type="project" value="InterPro"/>
</dbReference>
<dbReference type="STRING" id="134849.SAMN05443668_12652"/>
<dbReference type="InterPro" id="IPR036890">
    <property type="entry name" value="HATPase_C_sf"/>
</dbReference>
<evidence type="ECO:0000256" key="1">
    <source>
        <dbReference type="ARBA" id="ARBA00000085"/>
    </source>
</evidence>
<keyword evidence="7" id="KW-0067">ATP-binding</keyword>
<dbReference type="Pfam" id="PF02518">
    <property type="entry name" value="HATPase_c"/>
    <property type="match status" value="1"/>
</dbReference>
<evidence type="ECO:0000313" key="11">
    <source>
        <dbReference type="EMBL" id="SHN47670.1"/>
    </source>
</evidence>
<feature type="transmembrane region" description="Helical" evidence="9">
    <location>
        <begin position="129"/>
        <end position="150"/>
    </location>
</feature>
<dbReference type="GO" id="GO:0046983">
    <property type="term" value="F:protein dimerization activity"/>
    <property type="evidence" value="ECO:0007669"/>
    <property type="project" value="InterPro"/>
</dbReference>
<protein>
    <recommendedName>
        <fullName evidence="2">histidine kinase</fullName>
        <ecNumber evidence="2">2.7.13.3</ecNumber>
    </recommendedName>
</protein>
<evidence type="ECO:0000259" key="10">
    <source>
        <dbReference type="SMART" id="SM00387"/>
    </source>
</evidence>
<keyword evidence="8" id="KW-0902">Two-component regulatory system</keyword>
<evidence type="ECO:0000256" key="7">
    <source>
        <dbReference type="ARBA" id="ARBA00022840"/>
    </source>
</evidence>
<evidence type="ECO:0000256" key="8">
    <source>
        <dbReference type="ARBA" id="ARBA00023012"/>
    </source>
</evidence>
<keyword evidence="5" id="KW-0547">Nucleotide-binding</keyword>
<dbReference type="PANTHER" id="PTHR24421:SF10">
    <property type="entry name" value="NITRATE_NITRITE SENSOR PROTEIN NARQ"/>
    <property type="match status" value="1"/>
</dbReference>
<evidence type="ECO:0000256" key="3">
    <source>
        <dbReference type="ARBA" id="ARBA00022553"/>
    </source>
</evidence>
<keyword evidence="9" id="KW-0472">Membrane</keyword>
<comment type="catalytic activity">
    <reaction evidence="1">
        <text>ATP + protein L-histidine = ADP + protein N-phospho-L-histidine.</text>
        <dbReference type="EC" id="2.7.13.3"/>
    </reaction>
</comment>
<dbReference type="GO" id="GO:0000155">
    <property type="term" value="F:phosphorelay sensor kinase activity"/>
    <property type="evidence" value="ECO:0007669"/>
    <property type="project" value="InterPro"/>
</dbReference>
<keyword evidence="12" id="KW-1185">Reference proteome</keyword>
<feature type="domain" description="Histidine kinase/HSP90-like ATPase" evidence="10">
    <location>
        <begin position="548"/>
        <end position="638"/>
    </location>
</feature>
<feature type="transmembrane region" description="Helical" evidence="9">
    <location>
        <begin position="39"/>
        <end position="57"/>
    </location>
</feature>
<dbReference type="OrthoDB" id="3217947at2"/>
<organism evidence="11 12">
    <name type="scientific">Cryptosporangium aurantiacum</name>
    <dbReference type="NCBI Taxonomy" id="134849"/>
    <lineage>
        <taxon>Bacteria</taxon>
        <taxon>Bacillati</taxon>
        <taxon>Actinomycetota</taxon>
        <taxon>Actinomycetes</taxon>
        <taxon>Cryptosporangiales</taxon>
        <taxon>Cryptosporangiaceae</taxon>
        <taxon>Cryptosporangium</taxon>
    </lineage>
</organism>
<dbReference type="PANTHER" id="PTHR24421">
    <property type="entry name" value="NITRATE/NITRITE SENSOR PROTEIN NARX-RELATED"/>
    <property type="match status" value="1"/>
</dbReference>
<dbReference type="EMBL" id="FRCS01000026">
    <property type="protein sequence ID" value="SHN47670.1"/>
    <property type="molecule type" value="Genomic_DNA"/>
</dbReference>
<feature type="transmembrane region" description="Helical" evidence="9">
    <location>
        <begin position="231"/>
        <end position="253"/>
    </location>
</feature>
<evidence type="ECO:0000256" key="9">
    <source>
        <dbReference type="SAM" id="Phobius"/>
    </source>
</evidence>
<dbReference type="RefSeq" id="WP_073265756.1">
    <property type="nucleotide sequence ID" value="NZ_FRCS01000026.1"/>
</dbReference>
<dbReference type="SUPFAM" id="SSF55874">
    <property type="entry name" value="ATPase domain of HSP90 chaperone/DNA topoisomerase II/histidine kinase"/>
    <property type="match status" value="1"/>
</dbReference>
<dbReference type="AlphaFoldDB" id="A0A1M7RNA1"/>
<evidence type="ECO:0000256" key="2">
    <source>
        <dbReference type="ARBA" id="ARBA00012438"/>
    </source>
</evidence>
<dbReference type="InterPro" id="IPR003594">
    <property type="entry name" value="HATPase_dom"/>
</dbReference>
<reference evidence="11 12" key="1">
    <citation type="submission" date="2016-11" db="EMBL/GenBank/DDBJ databases">
        <authorList>
            <person name="Jaros S."/>
            <person name="Januszkiewicz K."/>
            <person name="Wedrychowicz H."/>
        </authorList>
    </citation>
    <scope>NUCLEOTIDE SEQUENCE [LARGE SCALE GENOMIC DNA]</scope>
    <source>
        <strain evidence="11 12">DSM 46144</strain>
    </source>
</reference>
<dbReference type="CDD" id="cd16917">
    <property type="entry name" value="HATPase_UhpB-NarQ-NarX-like"/>
    <property type="match status" value="1"/>
</dbReference>
<sequence>MRRTGLRDLPAAFLALTCLIAVASVPISVGREETFDALLYPVNAVALGLAGALVVTYRRSNPIGWVLCAMGFDAAFVEFAEGYGYHPAWPAAATSEWLAHWTNHLGIGCTAILVILFPTGRELSRFRKAGVWAGAMGAGLSAFGSAFSHASDPSFVVGVNPHAIDGLEPAFVVGQALFLVCLLSAIGSVVVRFRWSAGVERQQLKWIAYALALQAVAGTFATFYFHDSWLVRLAIALVVPLLPISICVAILRYRLYDIDLIINRTVVYGALTVLLTLAYLGAVLVLGAVLGGSRSPWATAGATLTVAVAFRPLRGRVQDLVDRRFRRARFEALARVDTFLDDLRTGRAEPEALEQLLRDVTAQPGLELRYLPPRAAAPVGRRDTELLVERASVPLAIVEHAGAADGTERLLGEAVARAGLAIEIARLRAEVSHQLAEVEASRTRIVAAGYAERRRLEQDLHDGAQQRIVSVGLALRNTQFGLGDSPVARAIDAAVNELTVAIAELRELANGIRPALLDEGLGVALRELAGRTPLAVTVRAGPERYPADVEATAYFVACETLTNAVKHADATRVDLSAEHADGQLILTVRDDGTGGARPSDGTGLRGLADRVAAQGGRLRVESEPGAGTSVIARLPCVS</sequence>
<feature type="transmembrane region" description="Helical" evidence="9">
    <location>
        <begin position="206"/>
        <end position="225"/>
    </location>
</feature>
<keyword evidence="9" id="KW-1133">Transmembrane helix</keyword>
<dbReference type="Pfam" id="PF07730">
    <property type="entry name" value="HisKA_3"/>
    <property type="match status" value="1"/>
</dbReference>
<evidence type="ECO:0000313" key="12">
    <source>
        <dbReference type="Proteomes" id="UP000184440"/>
    </source>
</evidence>
<keyword evidence="6 11" id="KW-0418">Kinase</keyword>
<keyword evidence="4" id="KW-0808">Transferase</keyword>
<evidence type="ECO:0000256" key="4">
    <source>
        <dbReference type="ARBA" id="ARBA00022679"/>
    </source>
</evidence>
<dbReference type="SMART" id="SM00387">
    <property type="entry name" value="HATPase_c"/>
    <property type="match status" value="1"/>
</dbReference>
<dbReference type="Gene3D" id="3.30.565.10">
    <property type="entry name" value="Histidine kinase-like ATPase, C-terminal domain"/>
    <property type="match status" value="1"/>
</dbReference>
<dbReference type="GO" id="GO:0005524">
    <property type="term" value="F:ATP binding"/>
    <property type="evidence" value="ECO:0007669"/>
    <property type="project" value="UniProtKB-KW"/>
</dbReference>
<accession>A0A1M7RNA1</accession>
<dbReference type="Proteomes" id="UP000184440">
    <property type="component" value="Unassembled WGS sequence"/>
</dbReference>
<gene>
    <name evidence="11" type="ORF">SAMN05443668_12652</name>
</gene>
<feature type="transmembrane region" description="Helical" evidence="9">
    <location>
        <begin position="64"/>
        <end position="85"/>
    </location>
</feature>
<feature type="transmembrane region" description="Helical" evidence="9">
    <location>
        <begin position="170"/>
        <end position="194"/>
    </location>
</feature>
<dbReference type="EC" id="2.7.13.3" evidence="2"/>
<evidence type="ECO:0000256" key="6">
    <source>
        <dbReference type="ARBA" id="ARBA00022777"/>
    </source>
</evidence>
<feature type="transmembrane region" description="Helical" evidence="9">
    <location>
        <begin position="97"/>
        <end position="117"/>
    </location>
</feature>
<evidence type="ECO:0000256" key="5">
    <source>
        <dbReference type="ARBA" id="ARBA00022741"/>
    </source>
</evidence>
<proteinExistence type="predicted"/>
<keyword evidence="9" id="KW-0812">Transmembrane</keyword>
<dbReference type="InterPro" id="IPR050482">
    <property type="entry name" value="Sensor_HK_TwoCompSys"/>
</dbReference>
<name>A0A1M7RNA1_9ACTN</name>
<feature type="transmembrane region" description="Helical" evidence="9">
    <location>
        <begin position="265"/>
        <end position="290"/>
    </location>
</feature>
<keyword evidence="3" id="KW-0597">Phosphoprotein</keyword>
<dbReference type="InterPro" id="IPR011712">
    <property type="entry name" value="Sig_transdc_His_kin_sub3_dim/P"/>
</dbReference>